<name>A0A388K5K3_CHABU</name>
<keyword evidence="11" id="KW-1185">Reference proteome</keyword>
<dbReference type="Pfam" id="PF12457">
    <property type="entry name" value="TIP_N"/>
    <property type="match status" value="1"/>
</dbReference>
<keyword evidence="5" id="KW-0508">mRNA splicing</keyword>
<evidence type="ECO:0000256" key="5">
    <source>
        <dbReference type="ARBA" id="ARBA00023187"/>
    </source>
</evidence>
<feature type="region of interest" description="Disordered" evidence="8">
    <location>
        <begin position="48"/>
        <end position="216"/>
    </location>
</feature>
<dbReference type="InterPro" id="IPR022783">
    <property type="entry name" value="GCFC_dom"/>
</dbReference>
<feature type="compositionally biased region" description="Basic and acidic residues" evidence="8">
    <location>
        <begin position="98"/>
        <end position="118"/>
    </location>
</feature>
<comment type="caution">
    <text evidence="10">The sequence shown here is derived from an EMBL/GenBank/DDBJ whole genome shotgun (WGS) entry which is preliminary data.</text>
</comment>
<dbReference type="InterPro" id="IPR022159">
    <property type="entry name" value="STIP/TFIP11_N"/>
</dbReference>
<accession>A0A388K5K3</accession>
<evidence type="ECO:0000256" key="4">
    <source>
        <dbReference type="ARBA" id="ARBA00022728"/>
    </source>
</evidence>
<evidence type="ECO:0000256" key="1">
    <source>
        <dbReference type="ARBA" id="ARBA00004123"/>
    </source>
</evidence>
<dbReference type="GO" id="GO:0071008">
    <property type="term" value="C:U2-type post-mRNA release spliceosomal complex"/>
    <property type="evidence" value="ECO:0007669"/>
    <property type="project" value="TreeGrafter"/>
</dbReference>
<feature type="domain" description="G-patch" evidence="9">
    <location>
        <begin position="224"/>
        <end position="269"/>
    </location>
</feature>
<dbReference type="STRING" id="69332.A0A388K5K3"/>
<feature type="compositionally biased region" description="Basic and acidic residues" evidence="8">
    <location>
        <begin position="142"/>
        <end position="171"/>
    </location>
</feature>
<comment type="subcellular location">
    <subcellularLocation>
        <location evidence="1">Nucleus</location>
    </subcellularLocation>
</comment>
<dbReference type="PROSITE" id="PS50174">
    <property type="entry name" value="G_PATCH"/>
    <property type="match status" value="1"/>
</dbReference>
<evidence type="ECO:0000256" key="3">
    <source>
        <dbReference type="ARBA" id="ARBA00022664"/>
    </source>
</evidence>
<keyword evidence="3" id="KW-0507">mRNA processing</keyword>
<keyword evidence="4" id="KW-0747">Spliceosome</keyword>
<keyword evidence="7" id="KW-0175">Coiled coil</keyword>
<dbReference type="GO" id="GO:0000390">
    <property type="term" value="P:spliceosomal complex disassembly"/>
    <property type="evidence" value="ECO:0007669"/>
    <property type="project" value="InterPro"/>
</dbReference>
<evidence type="ECO:0000256" key="8">
    <source>
        <dbReference type="SAM" id="MobiDB-lite"/>
    </source>
</evidence>
<gene>
    <name evidence="10" type="ORF">CBR_g50354</name>
</gene>
<dbReference type="GO" id="GO:0003676">
    <property type="term" value="F:nucleic acid binding"/>
    <property type="evidence" value="ECO:0007669"/>
    <property type="project" value="InterPro"/>
</dbReference>
<dbReference type="EMBL" id="BFEA01000060">
    <property type="protein sequence ID" value="GBG65315.1"/>
    <property type="molecule type" value="Genomic_DNA"/>
</dbReference>
<feature type="region of interest" description="Disordered" evidence="8">
    <location>
        <begin position="268"/>
        <end position="302"/>
    </location>
</feature>
<dbReference type="PANTHER" id="PTHR23329:SF1">
    <property type="entry name" value="TUFTELIN-INTERACTING PROTEIN 11"/>
    <property type="match status" value="1"/>
</dbReference>
<feature type="compositionally biased region" description="Acidic residues" evidence="8">
    <location>
        <begin position="172"/>
        <end position="181"/>
    </location>
</feature>
<dbReference type="InterPro" id="IPR000467">
    <property type="entry name" value="G_patch_dom"/>
</dbReference>
<organism evidence="10 11">
    <name type="scientific">Chara braunii</name>
    <name type="common">Braun's stonewort</name>
    <dbReference type="NCBI Taxonomy" id="69332"/>
    <lineage>
        <taxon>Eukaryota</taxon>
        <taxon>Viridiplantae</taxon>
        <taxon>Streptophyta</taxon>
        <taxon>Charophyceae</taxon>
        <taxon>Charales</taxon>
        <taxon>Characeae</taxon>
        <taxon>Chara</taxon>
    </lineage>
</organism>
<dbReference type="AlphaFoldDB" id="A0A388K5K3"/>
<dbReference type="Gramene" id="GBG65315">
    <property type="protein sequence ID" value="GBG65315"/>
    <property type="gene ID" value="CBR_g50354"/>
</dbReference>
<keyword evidence="6" id="KW-0539">Nucleus</keyword>
<reference evidence="10 11" key="1">
    <citation type="journal article" date="2018" name="Cell">
        <title>The Chara Genome: Secondary Complexity and Implications for Plant Terrestrialization.</title>
        <authorList>
            <person name="Nishiyama T."/>
            <person name="Sakayama H."/>
            <person name="Vries J.D."/>
            <person name="Buschmann H."/>
            <person name="Saint-Marcoux D."/>
            <person name="Ullrich K.K."/>
            <person name="Haas F.B."/>
            <person name="Vanderstraeten L."/>
            <person name="Becker D."/>
            <person name="Lang D."/>
            <person name="Vosolsobe S."/>
            <person name="Rombauts S."/>
            <person name="Wilhelmsson P.K.I."/>
            <person name="Janitza P."/>
            <person name="Kern R."/>
            <person name="Heyl A."/>
            <person name="Rumpler F."/>
            <person name="Villalobos L.I.A.C."/>
            <person name="Clay J.M."/>
            <person name="Skokan R."/>
            <person name="Toyoda A."/>
            <person name="Suzuki Y."/>
            <person name="Kagoshima H."/>
            <person name="Schijlen E."/>
            <person name="Tajeshwar N."/>
            <person name="Catarino B."/>
            <person name="Hetherington A.J."/>
            <person name="Saltykova A."/>
            <person name="Bonnot C."/>
            <person name="Breuninger H."/>
            <person name="Symeonidi A."/>
            <person name="Radhakrishnan G.V."/>
            <person name="Van Nieuwerburgh F."/>
            <person name="Deforce D."/>
            <person name="Chang C."/>
            <person name="Karol K.G."/>
            <person name="Hedrich R."/>
            <person name="Ulvskov P."/>
            <person name="Glockner G."/>
            <person name="Delwiche C.F."/>
            <person name="Petrasek J."/>
            <person name="Van de Peer Y."/>
            <person name="Friml J."/>
            <person name="Beilby M."/>
            <person name="Dolan L."/>
            <person name="Kohara Y."/>
            <person name="Sugano S."/>
            <person name="Fujiyama A."/>
            <person name="Delaux P.-M."/>
            <person name="Quint M."/>
            <person name="TheiBen G."/>
            <person name="Hagemann M."/>
            <person name="Harholt J."/>
            <person name="Dunand C."/>
            <person name="Zachgo S."/>
            <person name="Langdale J."/>
            <person name="Maumus F."/>
            <person name="Straeten D.V.D."/>
            <person name="Gould S.B."/>
            <person name="Rensing S.A."/>
        </authorList>
    </citation>
    <scope>NUCLEOTIDE SEQUENCE [LARGE SCALE GENOMIC DNA]</scope>
    <source>
        <strain evidence="10 11">S276</strain>
    </source>
</reference>
<feature type="compositionally biased region" description="Basic and acidic residues" evidence="8">
    <location>
        <begin position="285"/>
        <end position="302"/>
    </location>
</feature>
<dbReference type="PANTHER" id="PTHR23329">
    <property type="entry name" value="TUFTELIN-INTERACTING PROTEIN 11-RELATED"/>
    <property type="match status" value="1"/>
</dbReference>
<feature type="compositionally biased region" description="Basic and acidic residues" evidence="8">
    <location>
        <begin position="69"/>
        <end position="78"/>
    </location>
</feature>
<comment type="similarity">
    <text evidence="2">Belongs to the TFP11/STIP family.</text>
</comment>
<evidence type="ECO:0000256" key="2">
    <source>
        <dbReference type="ARBA" id="ARBA00010900"/>
    </source>
</evidence>
<sequence>MENEHQHYERFDMENDYEGGTWVGGEYYYRKKKAKRKQTKEDVLFGIFNESDSDDEEEAGMGGKRRRHDGGMLKKADLTKPVNFVSTGTVLPSEELEEGRKRHGEDDRDREEDGRERREEEEESGMGSLMGASGHAGLGFSERGDSGAEGRERAQGSRREGGRESSRRRGGDDDDDEDDDILPTAFGQRVKEGAERRRKKDAKAPLAKSKAQVGEEFASFEKHTKGIGMRLLEKMGYSGGGLGKNAQGIAKPIETKMRPKNMGMGFNNYRERDSSLPAAPGSSEAAEKQEDGGKGGDKAKTKERLWKKKHAAKKRVYKTAQQLIGETEEKEAAGYAVPESRGQTVLDMRGPQVRLVTNLEHLNDEVKAIEDDVPMPELQHNLRLIVDLAESEIYNHDRKIRQERDNAAVLERERERLLEEAEGRRLQVETLEGILASVDRCYQRVQSGADALDSIAEIFASIQEKFPEEYKMYDIPSAALACAAPEIKHLLQSWSPLQTPEYGVATVLTWRALLACRMEDQPIFSDPSDMQADRDPYSLLVQEAVLPGVRREVTNLWEPRDPEPMLRFIELWEDALPTSVRENILNTLVMPKLTAAVDSWNPRLETVAIDKWLHPWLPILGSRMEPLYQPIRFKLEAALRDWHPSDKSALMLISPWRDVFDPNGWDHLMACSIVPKLYEALRDFVVNPPPHPQESEPFIWVVRWASTVPAQHMTTLLEAYFFRKWQQALYYWLCSNPNFDEVTKWYLDWKGLMPEELLANERVQHQLNIALDMMNQAVEGAVVTQPGVRENVSYLLMTEQRSFESAAASAQAQQAHPSSGQGYVHVQQGAGPSVAAPTSRVPQNPMTGGIGTGSRVGVGMDNGYSNASSSGVGGQGSQTALSLKEMVEMFALENDVQFVPKLGRMHEGLQVYSFGLVSVCVDNSKQLVYAQIGDRWAPVSLGQVLEMHRGRLAAGVGSSAPKSFG</sequence>
<evidence type="ECO:0000256" key="6">
    <source>
        <dbReference type="ARBA" id="ARBA00023242"/>
    </source>
</evidence>
<dbReference type="InterPro" id="IPR045211">
    <property type="entry name" value="TFP11/STIP/Ntr1"/>
</dbReference>
<feature type="coiled-coil region" evidence="7">
    <location>
        <begin position="400"/>
        <end position="427"/>
    </location>
</feature>
<dbReference type="SMART" id="SM00443">
    <property type="entry name" value="G_patch"/>
    <property type="match status" value="1"/>
</dbReference>
<dbReference type="Proteomes" id="UP000265515">
    <property type="component" value="Unassembled WGS sequence"/>
</dbReference>
<feature type="region of interest" description="Disordered" evidence="8">
    <location>
        <begin position="807"/>
        <end position="877"/>
    </location>
</feature>
<evidence type="ECO:0000256" key="7">
    <source>
        <dbReference type="SAM" id="Coils"/>
    </source>
</evidence>
<dbReference type="OrthoDB" id="4822at2759"/>
<proteinExistence type="inferred from homology"/>
<dbReference type="OMA" id="CEQDIIQ"/>
<dbReference type="Pfam" id="PF07842">
    <property type="entry name" value="GCFC"/>
    <property type="match status" value="1"/>
</dbReference>
<evidence type="ECO:0000313" key="11">
    <source>
        <dbReference type="Proteomes" id="UP000265515"/>
    </source>
</evidence>
<dbReference type="Pfam" id="PF01585">
    <property type="entry name" value="G-patch"/>
    <property type="match status" value="1"/>
</dbReference>
<evidence type="ECO:0000313" key="10">
    <source>
        <dbReference type="EMBL" id="GBG65315.1"/>
    </source>
</evidence>
<feature type="compositionally biased region" description="Low complexity" evidence="8">
    <location>
        <begin position="807"/>
        <end position="821"/>
    </location>
</feature>
<evidence type="ECO:0000259" key="9">
    <source>
        <dbReference type="PROSITE" id="PS50174"/>
    </source>
</evidence>
<protein>
    <recommendedName>
        <fullName evidence="9">G-patch domain-containing protein</fullName>
    </recommendedName>
</protein>